<evidence type="ECO:0000256" key="5">
    <source>
        <dbReference type="ARBA" id="ARBA00022692"/>
    </source>
</evidence>
<evidence type="ECO:0000256" key="8">
    <source>
        <dbReference type="SAM" id="Phobius"/>
    </source>
</evidence>
<feature type="transmembrane region" description="Helical" evidence="8">
    <location>
        <begin position="7"/>
        <end position="24"/>
    </location>
</feature>
<feature type="transmembrane region" description="Helical" evidence="8">
    <location>
        <begin position="203"/>
        <end position="222"/>
    </location>
</feature>
<dbReference type="InterPro" id="IPR038731">
    <property type="entry name" value="RgtA/B/C-like"/>
</dbReference>
<evidence type="ECO:0000256" key="2">
    <source>
        <dbReference type="ARBA" id="ARBA00022475"/>
    </source>
</evidence>
<feature type="domain" description="Glycosyltransferase RgtA/B/C/D-like" evidence="9">
    <location>
        <begin position="59"/>
        <end position="216"/>
    </location>
</feature>
<dbReference type="EMBL" id="FONY01000030">
    <property type="protein sequence ID" value="SFF39250.1"/>
    <property type="molecule type" value="Genomic_DNA"/>
</dbReference>
<dbReference type="OrthoDB" id="9178203at2"/>
<evidence type="ECO:0000313" key="11">
    <source>
        <dbReference type="Proteomes" id="UP000199513"/>
    </source>
</evidence>
<feature type="transmembrane region" description="Helical" evidence="8">
    <location>
        <begin position="398"/>
        <end position="416"/>
    </location>
</feature>
<dbReference type="GO" id="GO:0010041">
    <property type="term" value="P:response to iron(III) ion"/>
    <property type="evidence" value="ECO:0007669"/>
    <property type="project" value="TreeGrafter"/>
</dbReference>
<feature type="transmembrane region" description="Helical" evidence="8">
    <location>
        <begin position="370"/>
        <end position="392"/>
    </location>
</feature>
<accession>A0A1I2IC92</accession>
<dbReference type="STRING" id="1003.SAMN04488541_103036"/>
<name>A0A1I2IC92_9BACT</name>
<gene>
    <name evidence="10" type="ORF">SAMN04488541_103036</name>
</gene>
<reference evidence="11" key="1">
    <citation type="submission" date="2016-10" db="EMBL/GenBank/DDBJ databases">
        <authorList>
            <person name="Varghese N."/>
            <person name="Submissions S."/>
        </authorList>
    </citation>
    <scope>NUCLEOTIDE SEQUENCE [LARGE SCALE GENOMIC DNA]</scope>
    <source>
        <strain>GEY</strain>
        <strain evidence="11">DSM 9560</strain>
    </source>
</reference>
<feature type="transmembrane region" description="Helical" evidence="8">
    <location>
        <begin position="64"/>
        <end position="97"/>
    </location>
</feature>
<organism evidence="10 11">
    <name type="scientific">Thermoflexibacter ruber</name>
    <dbReference type="NCBI Taxonomy" id="1003"/>
    <lineage>
        <taxon>Bacteria</taxon>
        <taxon>Pseudomonadati</taxon>
        <taxon>Bacteroidota</taxon>
        <taxon>Cytophagia</taxon>
        <taxon>Cytophagales</taxon>
        <taxon>Thermoflexibacteraceae</taxon>
        <taxon>Thermoflexibacter</taxon>
    </lineage>
</organism>
<feature type="transmembrane region" description="Helical" evidence="8">
    <location>
        <begin position="337"/>
        <end position="358"/>
    </location>
</feature>
<feature type="transmembrane region" description="Helical" evidence="8">
    <location>
        <begin position="109"/>
        <end position="127"/>
    </location>
</feature>
<keyword evidence="11" id="KW-1185">Reference proteome</keyword>
<keyword evidence="2" id="KW-1003">Cell membrane</keyword>
<dbReference type="Proteomes" id="UP000199513">
    <property type="component" value="Unassembled WGS sequence"/>
</dbReference>
<evidence type="ECO:0000256" key="4">
    <source>
        <dbReference type="ARBA" id="ARBA00022679"/>
    </source>
</evidence>
<comment type="subcellular location">
    <subcellularLocation>
        <location evidence="1">Cell membrane</location>
        <topology evidence="1">Multi-pass membrane protein</topology>
    </subcellularLocation>
</comment>
<dbReference type="PANTHER" id="PTHR33908:SF3">
    <property type="entry name" value="UNDECAPRENYL PHOSPHATE-ALPHA-4-AMINO-4-DEOXY-L-ARABINOSE ARABINOSYL TRANSFERASE"/>
    <property type="match status" value="1"/>
</dbReference>
<feature type="transmembrane region" description="Helical" evidence="8">
    <location>
        <begin position="159"/>
        <end position="191"/>
    </location>
</feature>
<sequence>MQQNWKIYLPFLGILLVYIVGMFLDIMDIDAAQYASISLEMANNGSYLEVLHRGEDYLDKPPLLFWVSALIFKILGVSNFTYRLIPVLVCILGIYSTYRLAKLFYPQRVAYLSAIFCASSFSVFLMNHDVRTDTMLMGWTIFSIWQLAEYVEFEKWKNLLLGFVGIGLAMLAKGPIGLMVPVLALSTHFILTKKYAFFFRWQWLVGLIIVGLILLPMCIGLYQQFDLHPEKEIEGQKNTSGLYFFFWKQSFGRLTGENMWQDDSDPFFFVHTYIWTVLPWGLLVFFAFYDLAKKVFIKIFKPYFFSQFEGEKEEYLTLGGFILPFIALSMSQYKLPHYINIVIPLSSIFTARYVYILLQNPQYKNLLKIAFGIQWANVVVVWLIGLLFATWVFPLENVLIWLIIIPLLIFSFYIGFKGQTRFQRLILPSLTTIIGVFFILNSHFYPSLFEYQIGSVIGKYLKTQKDFPSDKFAVLHRISGDGKDIFIHTVDFYSQKTQPFFYETEDFVKTIKLGEKWIVYTDEVGLEELKAKGQVEILQTFDKYHVTQLTPTFLNPQSRRQATNKVYLLSFIYSP</sequence>
<feature type="transmembrane region" description="Helical" evidence="8">
    <location>
        <begin position="313"/>
        <end position="331"/>
    </location>
</feature>
<dbReference type="GO" id="GO:0016763">
    <property type="term" value="F:pentosyltransferase activity"/>
    <property type="evidence" value="ECO:0007669"/>
    <property type="project" value="TreeGrafter"/>
</dbReference>
<dbReference type="GO" id="GO:0009103">
    <property type="term" value="P:lipopolysaccharide biosynthetic process"/>
    <property type="evidence" value="ECO:0007669"/>
    <property type="project" value="UniProtKB-ARBA"/>
</dbReference>
<dbReference type="InterPro" id="IPR050297">
    <property type="entry name" value="LipidA_mod_glycosyltrf_83"/>
</dbReference>
<dbReference type="AlphaFoldDB" id="A0A1I2IC92"/>
<dbReference type="PANTHER" id="PTHR33908">
    <property type="entry name" value="MANNOSYLTRANSFERASE YKCB-RELATED"/>
    <property type="match status" value="1"/>
</dbReference>
<dbReference type="RefSeq" id="WP_091548407.1">
    <property type="nucleotide sequence ID" value="NZ_FONY01000030.1"/>
</dbReference>
<proteinExistence type="predicted"/>
<evidence type="ECO:0000259" key="9">
    <source>
        <dbReference type="Pfam" id="PF13231"/>
    </source>
</evidence>
<keyword evidence="4 10" id="KW-0808">Transferase</keyword>
<protein>
    <submittedName>
        <fullName evidence="10">4-amino-4-deoxy-L-arabinose transferase</fullName>
    </submittedName>
</protein>
<dbReference type="Pfam" id="PF13231">
    <property type="entry name" value="PMT_2"/>
    <property type="match status" value="1"/>
</dbReference>
<evidence type="ECO:0000256" key="7">
    <source>
        <dbReference type="ARBA" id="ARBA00023136"/>
    </source>
</evidence>
<evidence type="ECO:0000256" key="6">
    <source>
        <dbReference type="ARBA" id="ARBA00022989"/>
    </source>
</evidence>
<keyword evidence="7 8" id="KW-0472">Membrane</keyword>
<evidence type="ECO:0000256" key="3">
    <source>
        <dbReference type="ARBA" id="ARBA00022676"/>
    </source>
</evidence>
<keyword evidence="5 8" id="KW-0812">Transmembrane</keyword>
<keyword evidence="6 8" id="KW-1133">Transmembrane helix</keyword>
<feature type="transmembrane region" description="Helical" evidence="8">
    <location>
        <begin position="273"/>
        <end position="292"/>
    </location>
</feature>
<feature type="transmembrane region" description="Helical" evidence="8">
    <location>
        <begin position="425"/>
        <end position="445"/>
    </location>
</feature>
<keyword evidence="3" id="KW-0328">Glycosyltransferase</keyword>
<evidence type="ECO:0000256" key="1">
    <source>
        <dbReference type="ARBA" id="ARBA00004651"/>
    </source>
</evidence>
<evidence type="ECO:0000313" key="10">
    <source>
        <dbReference type="EMBL" id="SFF39250.1"/>
    </source>
</evidence>
<dbReference type="GO" id="GO:0005886">
    <property type="term" value="C:plasma membrane"/>
    <property type="evidence" value="ECO:0007669"/>
    <property type="project" value="UniProtKB-SubCell"/>
</dbReference>